<keyword evidence="1" id="KW-1133">Transmembrane helix</keyword>
<accession>A0A157SZZ9</accession>
<name>A0A157SZZ9_SACSO</name>
<proteinExistence type="predicted"/>
<gene>
    <name evidence="2" type="ORF">SSOP1_0684</name>
</gene>
<keyword evidence="1" id="KW-0812">Transmembrane</keyword>
<feature type="transmembrane region" description="Helical" evidence="1">
    <location>
        <begin position="6"/>
        <end position="25"/>
    </location>
</feature>
<protein>
    <submittedName>
        <fullName evidence="2">Fuselloviral protein SSV2p27</fullName>
    </submittedName>
</protein>
<dbReference type="InterPro" id="IPR020142">
    <property type="entry name" value="DUF5489"/>
</dbReference>
<dbReference type="EMBL" id="LT549890">
    <property type="protein sequence ID" value="SAI84238.1"/>
    <property type="molecule type" value="Genomic_DNA"/>
</dbReference>
<evidence type="ECO:0000256" key="1">
    <source>
        <dbReference type="SAM" id="Phobius"/>
    </source>
</evidence>
<evidence type="ECO:0000313" key="2">
    <source>
        <dbReference type="EMBL" id="SAI84238.1"/>
    </source>
</evidence>
<reference evidence="3" key="1">
    <citation type="submission" date="2016-04" db="EMBL/GenBank/DDBJ databases">
        <authorList>
            <person name="Shah S.A."/>
            <person name="Garrett R.A."/>
        </authorList>
    </citation>
    <scope>NUCLEOTIDE SEQUENCE [LARGE SCALE GENOMIC DNA]</scope>
    <source>
        <strain evidence="3">ATCC 35091 / DSM 1616 / JCM 8930 / NBRC 15331 / P1</strain>
    </source>
</reference>
<dbReference type="RefSeq" id="WP_015973014.1">
    <property type="nucleotide sequence ID" value="NZ_LT549890.1"/>
</dbReference>
<keyword evidence="1" id="KW-0472">Membrane</keyword>
<dbReference type="GeneID" id="27426988"/>
<dbReference type="OrthoDB" id="42911at2157"/>
<feature type="transmembrane region" description="Helical" evidence="1">
    <location>
        <begin position="32"/>
        <end position="51"/>
    </location>
</feature>
<organism evidence="2 3">
    <name type="scientific">Saccharolobus solfataricus</name>
    <name type="common">Sulfolobus solfataricus</name>
    <dbReference type="NCBI Taxonomy" id="2287"/>
    <lineage>
        <taxon>Archaea</taxon>
        <taxon>Thermoproteota</taxon>
        <taxon>Thermoprotei</taxon>
        <taxon>Sulfolobales</taxon>
        <taxon>Sulfolobaceae</taxon>
        <taxon>Saccharolobus</taxon>
    </lineage>
</organism>
<sequence length="79" mass="8241">MTDAISLALSTGLGPVVAIIIILVMMGLTYKMAGKIPSILVGIASTFALMFLDFLPLFWAITVIFALIAGLVLGGRDGD</sequence>
<dbReference type="Proteomes" id="UP000076770">
    <property type="component" value="Chromosome i"/>
</dbReference>
<evidence type="ECO:0000313" key="3">
    <source>
        <dbReference type="Proteomes" id="UP000076770"/>
    </source>
</evidence>
<dbReference type="AlphaFoldDB" id="A0A157SZZ9"/>
<dbReference type="PATRIC" id="fig|2287.9.peg.692"/>
<dbReference type="Pfam" id="PF17592">
    <property type="entry name" value="DUF5489"/>
    <property type="match status" value="1"/>
</dbReference>